<dbReference type="CDD" id="cd03784">
    <property type="entry name" value="GT1_Gtf-like"/>
    <property type="match status" value="1"/>
</dbReference>
<evidence type="ECO:0000256" key="2">
    <source>
        <dbReference type="ARBA" id="ARBA00022679"/>
    </source>
</evidence>
<accession>A0A5N6Q1V8</accession>
<dbReference type="PANTHER" id="PTHR11926:SF1361">
    <property type="entry name" value="CROCETIN GLUCOSYLTRANSFERASE"/>
    <property type="match status" value="1"/>
</dbReference>
<feature type="region of interest" description="Disordered" evidence="5">
    <location>
        <begin position="1"/>
        <end position="43"/>
    </location>
</feature>
<dbReference type="EC" id="2.4.1.-" evidence="4"/>
<keyword evidence="3" id="KW-0328">Glycosyltransferase</keyword>
<dbReference type="Pfam" id="PF00201">
    <property type="entry name" value="UDPGT"/>
    <property type="match status" value="1"/>
</dbReference>
<evidence type="ECO:0000256" key="5">
    <source>
        <dbReference type="SAM" id="MobiDB-lite"/>
    </source>
</evidence>
<dbReference type="FunFam" id="3.40.50.2000:FF:000019">
    <property type="entry name" value="Glycosyltransferase"/>
    <property type="match status" value="1"/>
</dbReference>
<dbReference type="OrthoDB" id="5835829at2759"/>
<comment type="caution">
    <text evidence="6">The sequence shown here is derived from an EMBL/GenBank/DDBJ whole genome shotgun (WGS) entry which is preliminary data.</text>
</comment>
<reference evidence="6 7" key="1">
    <citation type="submission" date="2019-05" db="EMBL/GenBank/DDBJ databases">
        <title>Mikania micrantha, genome provides insights into the molecular mechanism of rapid growth.</title>
        <authorList>
            <person name="Liu B."/>
        </authorList>
    </citation>
    <scope>NUCLEOTIDE SEQUENCE [LARGE SCALE GENOMIC DNA]</scope>
    <source>
        <strain evidence="6">NLD-2019</strain>
        <tissue evidence="6">Leaf</tissue>
    </source>
</reference>
<feature type="compositionally biased region" description="Polar residues" evidence="5">
    <location>
        <begin position="29"/>
        <end position="39"/>
    </location>
</feature>
<evidence type="ECO:0000256" key="3">
    <source>
        <dbReference type="RuleBase" id="RU003718"/>
    </source>
</evidence>
<sequence length="526" mass="57989">MAPSARPPRRAADPLIQAAKDPLPRATSARPSTANQPATGNHKPFTGTLAVLRVVTFTSDHTIDRSIGSMTPHLKNKILIVAYPNQSHINPSLRLANRLLKLGVDVTFVTSFYVIRHIDMETTHHGLTFAPFSDGHDHGQQPTTTLQQYISDFATNGANAVADIISTAAETGQPFDHLVYTTVLPWAAKVANAHGLESSLLWCQSATVLDVYYHYFNGYEGLISCNNNQTFLISLPGLPSLTIADMPSFLLSSCPKEHEFILQILKDHVEVLKTDPRILVNTFEELELGSIKAIEKLVMLPVGPLVPSEFIVGRSPSCNSFSCDLFEKPDEDYINWLNTKPESSVLYVSFGSMATLSMDQAEEMASGLLESGRMFLWVIRDGDQAMKLSKIEMLKMHGMIVGWCSQVEVLNHHAIGCFLTHCGWNSTVEALAAGVPTVVFPQWSEQATNGKMIEDVWKTGVKVKRRDGDGMVQGKEIKRCVEMVMEDGEMRKNAKKWSELARQALNNGGSSTMNLQAFLSDAKNKG</sequence>
<dbReference type="InterPro" id="IPR002213">
    <property type="entry name" value="UDP_glucos_trans"/>
</dbReference>
<keyword evidence="2 3" id="KW-0808">Transferase</keyword>
<gene>
    <name evidence="6" type="ORF">E3N88_01233</name>
</gene>
<name>A0A5N6Q1V8_9ASTR</name>
<dbReference type="PANTHER" id="PTHR11926">
    <property type="entry name" value="GLUCOSYL/GLUCURONOSYL TRANSFERASES"/>
    <property type="match status" value="1"/>
</dbReference>
<dbReference type="Gene3D" id="3.40.50.2000">
    <property type="entry name" value="Glycogen Phosphorylase B"/>
    <property type="match status" value="2"/>
</dbReference>
<dbReference type="Proteomes" id="UP000326396">
    <property type="component" value="Linkage Group LG1"/>
</dbReference>
<keyword evidence="7" id="KW-1185">Reference proteome</keyword>
<comment type="similarity">
    <text evidence="1 3">Belongs to the UDP-glycosyltransferase family.</text>
</comment>
<dbReference type="AlphaFoldDB" id="A0A5N6Q1V8"/>
<dbReference type="EMBL" id="SZYD01000001">
    <property type="protein sequence ID" value="KAD7478097.1"/>
    <property type="molecule type" value="Genomic_DNA"/>
</dbReference>
<dbReference type="SUPFAM" id="SSF53756">
    <property type="entry name" value="UDP-Glycosyltransferase/glycogen phosphorylase"/>
    <property type="match status" value="1"/>
</dbReference>
<evidence type="ECO:0000313" key="7">
    <source>
        <dbReference type="Proteomes" id="UP000326396"/>
    </source>
</evidence>
<evidence type="ECO:0000256" key="1">
    <source>
        <dbReference type="ARBA" id="ARBA00009995"/>
    </source>
</evidence>
<dbReference type="InterPro" id="IPR035595">
    <property type="entry name" value="UDP_glycos_trans_CS"/>
</dbReference>
<dbReference type="GO" id="GO:0080043">
    <property type="term" value="F:quercetin 3-O-glucosyltransferase activity"/>
    <property type="evidence" value="ECO:0007669"/>
    <property type="project" value="TreeGrafter"/>
</dbReference>
<dbReference type="PROSITE" id="PS00375">
    <property type="entry name" value="UDPGT"/>
    <property type="match status" value="1"/>
</dbReference>
<proteinExistence type="inferred from homology"/>
<evidence type="ECO:0000313" key="6">
    <source>
        <dbReference type="EMBL" id="KAD7478097.1"/>
    </source>
</evidence>
<evidence type="ECO:0000256" key="4">
    <source>
        <dbReference type="RuleBase" id="RU362057"/>
    </source>
</evidence>
<dbReference type="GO" id="GO:0080044">
    <property type="term" value="F:quercetin 7-O-glucosyltransferase activity"/>
    <property type="evidence" value="ECO:0007669"/>
    <property type="project" value="TreeGrafter"/>
</dbReference>
<protein>
    <recommendedName>
        <fullName evidence="4">Glycosyltransferase</fullName>
        <ecNumber evidence="4">2.4.1.-</ecNumber>
    </recommendedName>
</protein>
<organism evidence="6 7">
    <name type="scientific">Mikania micrantha</name>
    <name type="common">bitter vine</name>
    <dbReference type="NCBI Taxonomy" id="192012"/>
    <lineage>
        <taxon>Eukaryota</taxon>
        <taxon>Viridiplantae</taxon>
        <taxon>Streptophyta</taxon>
        <taxon>Embryophyta</taxon>
        <taxon>Tracheophyta</taxon>
        <taxon>Spermatophyta</taxon>
        <taxon>Magnoliopsida</taxon>
        <taxon>eudicotyledons</taxon>
        <taxon>Gunneridae</taxon>
        <taxon>Pentapetalae</taxon>
        <taxon>asterids</taxon>
        <taxon>campanulids</taxon>
        <taxon>Asterales</taxon>
        <taxon>Asteraceae</taxon>
        <taxon>Asteroideae</taxon>
        <taxon>Heliantheae alliance</taxon>
        <taxon>Eupatorieae</taxon>
        <taxon>Mikania</taxon>
    </lineage>
</organism>